<gene>
    <name evidence="1" type="ORF">JVT61DRAFT_11845</name>
</gene>
<name>A0A8I2YWA5_9AGAM</name>
<organism evidence="1 2">
    <name type="scientific">Boletus reticuloceps</name>
    <dbReference type="NCBI Taxonomy" id="495285"/>
    <lineage>
        <taxon>Eukaryota</taxon>
        <taxon>Fungi</taxon>
        <taxon>Dikarya</taxon>
        <taxon>Basidiomycota</taxon>
        <taxon>Agaricomycotina</taxon>
        <taxon>Agaricomycetes</taxon>
        <taxon>Agaricomycetidae</taxon>
        <taxon>Boletales</taxon>
        <taxon>Boletineae</taxon>
        <taxon>Boletaceae</taxon>
        <taxon>Boletoideae</taxon>
        <taxon>Boletus</taxon>
    </lineage>
</organism>
<dbReference type="PANTHER" id="PTHR34144:SF7">
    <property type="entry name" value="EXPORT PROTEIN (CAP59), PUTATIVE (AFU_ORTHOLOGUE AFUA_7G05020)-RELATED"/>
    <property type="match status" value="1"/>
</dbReference>
<dbReference type="Pfam" id="PF11735">
    <property type="entry name" value="CAP59_mtransfer"/>
    <property type="match status" value="1"/>
</dbReference>
<dbReference type="Proteomes" id="UP000683000">
    <property type="component" value="Unassembled WGS sequence"/>
</dbReference>
<dbReference type="InterPro" id="IPR021047">
    <property type="entry name" value="Mannosyltransferase_CMT1"/>
</dbReference>
<evidence type="ECO:0000313" key="2">
    <source>
        <dbReference type="Proteomes" id="UP000683000"/>
    </source>
</evidence>
<dbReference type="AlphaFoldDB" id="A0A8I2YWA5"/>
<protein>
    <submittedName>
        <fullName evidence="1">Uncharacterized protein</fullName>
    </submittedName>
</protein>
<sequence length="114" mass="12925">MEDYEAMKTESPVPVFACWNGIVVFKADPVLPIHLRSNRTLSNDPLPFALPATHPAAIGPNPGLTPPVRFRASAPGECFSSECFLLPYDFRRVFNMQRIFVNPRVIVGYEWRYV</sequence>
<reference evidence="1" key="1">
    <citation type="submission" date="2021-03" db="EMBL/GenBank/DDBJ databases">
        <title>Evolutionary innovations through gain and loss of genes in the ectomycorrhizal Boletales.</title>
        <authorList>
            <person name="Wu G."/>
            <person name="Miyauchi S."/>
            <person name="Morin E."/>
            <person name="Yang Z.-L."/>
            <person name="Xu J."/>
            <person name="Martin F.M."/>
        </authorList>
    </citation>
    <scope>NUCLEOTIDE SEQUENCE</scope>
    <source>
        <strain evidence="1">BR01</strain>
    </source>
</reference>
<evidence type="ECO:0000313" key="1">
    <source>
        <dbReference type="EMBL" id="KAG6379380.1"/>
    </source>
</evidence>
<comment type="caution">
    <text evidence="1">The sequence shown here is derived from an EMBL/GenBank/DDBJ whole genome shotgun (WGS) entry which is preliminary data.</text>
</comment>
<proteinExistence type="predicted"/>
<accession>A0A8I2YWA5</accession>
<dbReference type="EMBL" id="JAGFBS010000005">
    <property type="protein sequence ID" value="KAG6379380.1"/>
    <property type="molecule type" value="Genomic_DNA"/>
</dbReference>
<dbReference type="OrthoDB" id="262547at2759"/>
<dbReference type="PANTHER" id="PTHR34144">
    <property type="entry name" value="CHROMOSOME 8, WHOLE GENOME SHOTGUN SEQUENCE"/>
    <property type="match status" value="1"/>
</dbReference>
<keyword evidence="2" id="KW-1185">Reference proteome</keyword>